<protein>
    <recommendedName>
        <fullName evidence="1">YlxR domain-containing protein</fullName>
    </recommendedName>
</protein>
<evidence type="ECO:0000259" key="1">
    <source>
        <dbReference type="Pfam" id="PF04296"/>
    </source>
</evidence>
<dbReference type="OrthoDB" id="9813251at2"/>
<dbReference type="InterPro" id="IPR007393">
    <property type="entry name" value="YlxR_dom"/>
</dbReference>
<dbReference type="CDD" id="cd00279">
    <property type="entry name" value="YlxR"/>
    <property type="match status" value="1"/>
</dbReference>
<reference evidence="2 3" key="1">
    <citation type="submission" date="2017-04" db="EMBL/GenBank/DDBJ databases">
        <authorList>
            <person name="Afonso C.L."/>
            <person name="Miller P.J."/>
            <person name="Scott M.A."/>
            <person name="Spackman E."/>
            <person name="Goraichik I."/>
            <person name="Dimitrov K.M."/>
            <person name="Suarez D.L."/>
            <person name="Swayne D.E."/>
        </authorList>
    </citation>
    <scope>NUCLEOTIDE SEQUENCE [LARGE SCALE GENOMIC DNA]</scope>
    <source>
        <strain evidence="2 3">ToBE</strain>
    </source>
</reference>
<dbReference type="NCBIfam" id="NF047356">
    <property type="entry name" value="RNA_bind_RnpM"/>
    <property type="match status" value="1"/>
</dbReference>
<dbReference type="SUPFAM" id="SSF64376">
    <property type="entry name" value="YlxR-like"/>
    <property type="match status" value="1"/>
</dbReference>
<dbReference type="Proteomes" id="UP000192569">
    <property type="component" value="Chromosome I"/>
</dbReference>
<dbReference type="Pfam" id="PF04296">
    <property type="entry name" value="YlxR"/>
    <property type="match status" value="1"/>
</dbReference>
<keyword evidence="3" id="KW-1185">Reference proteome</keyword>
<dbReference type="Gene3D" id="3.30.1230.10">
    <property type="entry name" value="YlxR-like"/>
    <property type="match status" value="1"/>
</dbReference>
<dbReference type="PANTHER" id="PTHR34215:SF1">
    <property type="entry name" value="YLXR DOMAIN-CONTAINING PROTEIN"/>
    <property type="match status" value="1"/>
</dbReference>
<dbReference type="InterPro" id="IPR037465">
    <property type="entry name" value="YlxR"/>
</dbReference>
<evidence type="ECO:0000313" key="2">
    <source>
        <dbReference type="EMBL" id="SMB95554.1"/>
    </source>
</evidence>
<dbReference type="InterPro" id="IPR035931">
    <property type="entry name" value="YlxR-like_sf"/>
</dbReference>
<dbReference type="PANTHER" id="PTHR34215">
    <property type="entry name" value="BLL0784 PROTEIN"/>
    <property type="match status" value="1"/>
</dbReference>
<organism evidence="2 3">
    <name type="scientific">Thermanaeromonas toyohensis ToBE</name>
    <dbReference type="NCBI Taxonomy" id="698762"/>
    <lineage>
        <taxon>Bacteria</taxon>
        <taxon>Bacillati</taxon>
        <taxon>Bacillota</taxon>
        <taxon>Clostridia</taxon>
        <taxon>Neomoorellales</taxon>
        <taxon>Neomoorellaceae</taxon>
        <taxon>Thermanaeromonas</taxon>
    </lineage>
</organism>
<dbReference type="AlphaFoldDB" id="A0A1W1VRK3"/>
<feature type="domain" description="YlxR" evidence="1">
    <location>
        <begin position="10"/>
        <end position="83"/>
    </location>
</feature>
<name>A0A1W1VRK3_9FIRM</name>
<dbReference type="RefSeq" id="WP_084664908.1">
    <property type="nucleotide sequence ID" value="NZ_LT838272.1"/>
</dbReference>
<sequence>MPRPKKIPLRMCVGCRARKDKRELVRVVRTPEHMVLIDPTGKKAGRGAYLCPKLECLQKAAKSRALERALGVQISPEILAELEASLRNED</sequence>
<accession>A0A1W1VRK3</accession>
<dbReference type="STRING" id="698762.SAMN00808754_1274"/>
<evidence type="ECO:0000313" key="3">
    <source>
        <dbReference type="Proteomes" id="UP000192569"/>
    </source>
</evidence>
<gene>
    <name evidence="2" type="ORF">SAMN00808754_1274</name>
</gene>
<proteinExistence type="predicted"/>
<dbReference type="EMBL" id="LT838272">
    <property type="protein sequence ID" value="SMB95554.1"/>
    <property type="molecule type" value="Genomic_DNA"/>
</dbReference>